<dbReference type="Pfam" id="PF13847">
    <property type="entry name" value="Methyltransf_31"/>
    <property type="match status" value="1"/>
</dbReference>
<dbReference type="Pfam" id="PF21926">
    <property type="entry name" value="FeeM"/>
    <property type="match status" value="1"/>
</dbReference>
<name>A0A1W1E256_9ZZZZ</name>
<evidence type="ECO:0000313" key="3">
    <source>
        <dbReference type="EMBL" id="SFV87947.1"/>
    </source>
</evidence>
<dbReference type="Gene3D" id="3.40.50.150">
    <property type="entry name" value="Vaccinia Virus protein VP39"/>
    <property type="match status" value="1"/>
</dbReference>
<dbReference type="EMBL" id="FPHZ01000112">
    <property type="protein sequence ID" value="SFV87947.1"/>
    <property type="molecule type" value="Genomic_DNA"/>
</dbReference>
<protein>
    <recommendedName>
        <fullName evidence="4">Methyltransferase domain-containing protein</fullName>
    </recommendedName>
</protein>
<organism evidence="3">
    <name type="scientific">hydrothermal vent metagenome</name>
    <dbReference type="NCBI Taxonomy" id="652676"/>
    <lineage>
        <taxon>unclassified sequences</taxon>
        <taxon>metagenomes</taxon>
        <taxon>ecological metagenomes</taxon>
    </lineage>
</organism>
<dbReference type="InterPro" id="IPR054597">
    <property type="entry name" value="FeeM_cat"/>
</dbReference>
<evidence type="ECO:0008006" key="4">
    <source>
        <dbReference type="Google" id="ProtNLM"/>
    </source>
</evidence>
<dbReference type="SUPFAM" id="SSF55729">
    <property type="entry name" value="Acyl-CoA N-acyltransferases (Nat)"/>
    <property type="match status" value="1"/>
</dbReference>
<evidence type="ECO:0000259" key="2">
    <source>
        <dbReference type="Pfam" id="PF21926"/>
    </source>
</evidence>
<dbReference type="SUPFAM" id="SSF53335">
    <property type="entry name" value="S-adenosyl-L-methionine-dependent methyltransferases"/>
    <property type="match status" value="1"/>
</dbReference>
<dbReference type="InterPro" id="IPR016181">
    <property type="entry name" value="Acyl_CoA_acyltransferase"/>
</dbReference>
<feature type="domain" description="Methyltransferase" evidence="1">
    <location>
        <begin position="231"/>
        <end position="335"/>
    </location>
</feature>
<feature type="domain" description="N-acyl amino acid synthase FeeM catalytic core" evidence="2">
    <location>
        <begin position="49"/>
        <end position="157"/>
    </location>
</feature>
<dbReference type="CDD" id="cd02440">
    <property type="entry name" value="AdoMet_MTases"/>
    <property type="match status" value="1"/>
</dbReference>
<evidence type="ECO:0000259" key="1">
    <source>
        <dbReference type="Pfam" id="PF13847"/>
    </source>
</evidence>
<dbReference type="Gene3D" id="3.40.630.30">
    <property type="match status" value="1"/>
</dbReference>
<proteinExistence type="predicted"/>
<dbReference type="AlphaFoldDB" id="A0A1W1E256"/>
<sequence length="413" mass="47529">MLHNNRKLDIVKKPIKLARTNKEINKVRGLRMQTYQNNHSDVRKFHNDGMDKKAYVLYACDKDNNITSTARLLPDSKDGFPAESMFSDIVQKMRSEGKNIAELGRLVINEKKGRFFRLYYKTIYDIALHNGIDIVLMIMKVKNIHSHKNIMAIEVLSQDMGVSWDQEQAKLVLVAWDIKARQPDLFYKWTKTQIPSIYSKEEWKNYSPFHLGVLTSIQHEVYKSVSSQMQGRVLDAGCGSARIMAFIKGNINVDSYTGVDFTKGMINQASWLKEQLKFDKAQLLHNKIEDVQGEYDSILSIHSYYSWPNPDLVLSHIYELLKPAGIFILVTPNHKFNAEKLTSSIDLELLGHPYYKEFMQANYDIASKAESSKLYLPMDCLIHKVRKLKFQVVSCHNEFFLGGASCLVLTKDS</sequence>
<dbReference type="InterPro" id="IPR025714">
    <property type="entry name" value="Methyltranfer_dom"/>
</dbReference>
<dbReference type="PANTHER" id="PTHR43861">
    <property type="entry name" value="TRANS-ACONITATE 2-METHYLTRANSFERASE-RELATED"/>
    <property type="match status" value="1"/>
</dbReference>
<accession>A0A1W1E256</accession>
<dbReference type="InterPro" id="IPR029063">
    <property type="entry name" value="SAM-dependent_MTases_sf"/>
</dbReference>
<reference evidence="3" key="1">
    <citation type="submission" date="2016-10" db="EMBL/GenBank/DDBJ databases">
        <authorList>
            <person name="de Groot N.N."/>
        </authorList>
    </citation>
    <scope>NUCLEOTIDE SEQUENCE</scope>
</reference>
<dbReference type="PANTHER" id="PTHR43861:SF1">
    <property type="entry name" value="TRANS-ACONITATE 2-METHYLTRANSFERASE"/>
    <property type="match status" value="1"/>
</dbReference>
<gene>
    <name evidence="3" type="ORF">MNB_SUP05-SYMBIONT-5-635</name>
</gene>